<dbReference type="GO" id="GO:0003964">
    <property type="term" value="F:RNA-directed DNA polymerase activity"/>
    <property type="evidence" value="ECO:0007669"/>
    <property type="project" value="UniProtKB-KW"/>
</dbReference>
<dbReference type="InterPro" id="IPR052160">
    <property type="entry name" value="Gypsy_RT_Integrase-like"/>
</dbReference>
<dbReference type="CDD" id="cd00303">
    <property type="entry name" value="retropepsin_like"/>
    <property type="match status" value="1"/>
</dbReference>
<keyword evidence="2" id="KW-0808">Transferase</keyword>
<comment type="caution">
    <text evidence="2">The sequence shown here is derived from an EMBL/GenBank/DDBJ whole genome shotgun (WGS) entry which is preliminary data.</text>
</comment>
<keyword evidence="2" id="KW-0695">RNA-directed DNA polymerase</keyword>
<accession>A0ABQ5HSM5</accession>
<evidence type="ECO:0000313" key="2">
    <source>
        <dbReference type="EMBL" id="GJT90695.1"/>
    </source>
</evidence>
<keyword evidence="2" id="KW-0548">Nucleotidyltransferase</keyword>
<sequence length="492" mass="55629">MVECSALADLGASINLMPLSVWKRLSLPELTTTHMTLELVDRSITHPKGVAEDVFVKVGKFHFLADFIVVDFDCQPLRFNDEAIMFNLGHTSRYSSDHYAESVNQIDIIDVACDEYSQEVLGFTDSLKSGNPTSTELIIATSFPSLTPFEGDPFQLPPIDLKKVEVTKEKSSIEDPLELELKDLPSHLEYAYLEGNDKLPMIIAKSLKDDEKEALLKVLKSHKWAIAWKITDIKGTENLVADHLSRLENPHKDVLENKDINENFPLENLGVISSGSTPWFVDIANFHSCIYQPRDVRLTKKKILNSLRTFKHYFWDDPYLYRFVARSNHSTVCAMAKKPLISSELVHNKPSRGPYGANLSLQEKSEQGKISQIDEMPQNAIQVCEIFDVWGIDFMGPFLSLRGNKYILVAVDYLSEWVEAKALPTNDARVVVKFLKSLFARFKTPRAIISDRGTYFCNDKFAKVMSKYGVTHHLATALSSQTSEQVEFPNLG</sequence>
<dbReference type="Proteomes" id="UP001151760">
    <property type="component" value="Unassembled WGS sequence"/>
</dbReference>
<keyword evidence="3" id="KW-1185">Reference proteome</keyword>
<reference evidence="2" key="1">
    <citation type="journal article" date="2022" name="Int. J. Mol. Sci.">
        <title>Draft Genome of Tanacetum Coccineum: Genomic Comparison of Closely Related Tanacetum-Family Plants.</title>
        <authorList>
            <person name="Yamashiro T."/>
            <person name="Shiraishi A."/>
            <person name="Nakayama K."/>
            <person name="Satake H."/>
        </authorList>
    </citation>
    <scope>NUCLEOTIDE SEQUENCE</scope>
</reference>
<protein>
    <submittedName>
        <fullName evidence="2">Reverse transcriptase domain-containing protein</fullName>
    </submittedName>
</protein>
<proteinExistence type="predicted"/>
<dbReference type="InterPro" id="IPR001584">
    <property type="entry name" value="Integrase_cat-core"/>
</dbReference>
<name>A0ABQ5HSM5_9ASTR</name>
<reference evidence="2" key="2">
    <citation type="submission" date="2022-01" db="EMBL/GenBank/DDBJ databases">
        <authorList>
            <person name="Yamashiro T."/>
            <person name="Shiraishi A."/>
            <person name="Satake H."/>
            <person name="Nakayama K."/>
        </authorList>
    </citation>
    <scope>NUCLEOTIDE SEQUENCE</scope>
</reference>
<dbReference type="PROSITE" id="PS50994">
    <property type="entry name" value="INTEGRASE"/>
    <property type="match status" value="1"/>
</dbReference>
<dbReference type="Gene3D" id="2.40.70.10">
    <property type="entry name" value="Acid Proteases"/>
    <property type="match status" value="1"/>
</dbReference>
<dbReference type="Gene3D" id="3.30.420.10">
    <property type="entry name" value="Ribonuclease H-like superfamily/Ribonuclease H"/>
    <property type="match status" value="1"/>
</dbReference>
<evidence type="ECO:0000313" key="3">
    <source>
        <dbReference type="Proteomes" id="UP001151760"/>
    </source>
</evidence>
<dbReference type="PANTHER" id="PTHR47266">
    <property type="entry name" value="ENDONUCLEASE-RELATED"/>
    <property type="match status" value="1"/>
</dbReference>
<dbReference type="InterPro" id="IPR021109">
    <property type="entry name" value="Peptidase_aspartic_dom_sf"/>
</dbReference>
<gene>
    <name evidence="2" type="ORF">Tco_1079540</name>
</gene>
<dbReference type="EMBL" id="BQNB010019945">
    <property type="protein sequence ID" value="GJT90695.1"/>
    <property type="molecule type" value="Genomic_DNA"/>
</dbReference>
<organism evidence="2 3">
    <name type="scientific">Tanacetum coccineum</name>
    <dbReference type="NCBI Taxonomy" id="301880"/>
    <lineage>
        <taxon>Eukaryota</taxon>
        <taxon>Viridiplantae</taxon>
        <taxon>Streptophyta</taxon>
        <taxon>Embryophyta</taxon>
        <taxon>Tracheophyta</taxon>
        <taxon>Spermatophyta</taxon>
        <taxon>Magnoliopsida</taxon>
        <taxon>eudicotyledons</taxon>
        <taxon>Gunneridae</taxon>
        <taxon>Pentapetalae</taxon>
        <taxon>asterids</taxon>
        <taxon>campanulids</taxon>
        <taxon>Asterales</taxon>
        <taxon>Asteraceae</taxon>
        <taxon>Asteroideae</taxon>
        <taxon>Anthemideae</taxon>
        <taxon>Anthemidinae</taxon>
        <taxon>Tanacetum</taxon>
    </lineage>
</organism>
<evidence type="ECO:0000259" key="1">
    <source>
        <dbReference type="PROSITE" id="PS50994"/>
    </source>
</evidence>
<dbReference type="Pfam" id="PF00665">
    <property type="entry name" value="rve"/>
    <property type="match status" value="1"/>
</dbReference>
<dbReference type="SUPFAM" id="SSF53098">
    <property type="entry name" value="Ribonuclease H-like"/>
    <property type="match status" value="1"/>
</dbReference>
<dbReference type="InterPro" id="IPR012337">
    <property type="entry name" value="RNaseH-like_sf"/>
</dbReference>
<dbReference type="InterPro" id="IPR036397">
    <property type="entry name" value="RNaseH_sf"/>
</dbReference>
<feature type="domain" description="Integrase catalytic" evidence="1">
    <location>
        <begin position="373"/>
        <end position="492"/>
    </location>
</feature>